<evidence type="ECO:0000313" key="2">
    <source>
        <dbReference type="Proteomes" id="UP000660262"/>
    </source>
</evidence>
<organism evidence="1 2">
    <name type="scientific">Pycnococcus provasolii</name>
    <dbReference type="NCBI Taxonomy" id="41880"/>
    <lineage>
        <taxon>Eukaryota</taxon>
        <taxon>Viridiplantae</taxon>
        <taxon>Chlorophyta</taxon>
        <taxon>Pseudoscourfieldiophyceae</taxon>
        <taxon>Pseudoscourfieldiales</taxon>
        <taxon>Pycnococcaceae</taxon>
        <taxon>Pycnococcus</taxon>
    </lineage>
</organism>
<dbReference type="InterPro" id="IPR029069">
    <property type="entry name" value="HotDog_dom_sf"/>
</dbReference>
<dbReference type="EMBL" id="BNJQ01000001">
    <property type="protein sequence ID" value="GHP01541.1"/>
    <property type="molecule type" value="Genomic_DNA"/>
</dbReference>
<keyword evidence="2" id="KW-1185">Reference proteome</keyword>
<protein>
    <submittedName>
        <fullName evidence="1">Uncharacterized protein</fullName>
    </submittedName>
</protein>
<sequence>MAFSFACPSALEITVFVEDTDAYEVLYHNNYAKYALRGIWAALGGGSGAHAVASALLEESSSLVNTTILVQRFLVGAILGARLAVNVTLTEVDDEFITAYVNITGTGESAKTIYTDILLRIACEDDMGPCPLPGTIVENANKCTGDLPAFMNAMMGLRFPHAQGPNLSCVAGPRARQKCYNLPFYVQPDECDDAGTNFLSNRSVVNFFERGRNLIDADTGKSLLGRLKDEGQLIVVARFDNIKFGQRPHRVGPGAKVEVRTAISLLNKKTQLMHHQSLWLISRDGTGEAGRDDVLLASGFVLCACVNRGEMKPMPIVSWWEDMTSAFCGMST</sequence>
<dbReference type="Proteomes" id="UP000660262">
    <property type="component" value="Unassembled WGS sequence"/>
</dbReference>
<dbReference type="AlphaFoldDB" id="A0A830H785"/>
<accession>A0A830H785</accession>
<dbReference type="Gene3D" id="3.10.129.10">
    <property type="entry name" value="Hotdog Thioesterase"/>
    <property type="match status" value="2"/>
</dbReference>
<reference evidence="1" key="1">
    <citation type="submission" date="2020-10" db="EMBL/GenBank/DDBJ databases">
        <title>Unveiling of a novel bifunctional photoreceptor, Dualchrome1, isolated from a cosmopolitan green alga.</title>
        <authorList>
            <person name="Suzuki S."/>
            <person name="Kawachi M."/>
        </authorList>
    </citation>
    <scope>NUCLEOTIDE SEQUENCE</scope>
    <source>
        <strain evidence="1">NIES 2893</strain>
    </source>
</reference>
<name>A0A830H785_9CHLO</name>
<comment type="caution">
    <text evidence="1">The sequence shown here is derived from an EMBL/GenBank/DDBJ whole genome shotgun (WGS) entry which is preliminary data.</text>
</comment>
<gene>
    <name evidence="1" type="ORF">PPROV_000029700</name>
</gene>
<proteinExistence type="predicted"/>
<dbReference type="SUPFAM" id="SSF54637">
    <property type="entry name" value="Thioesterase/thiol ester dehydrase-isomerase"/>
    <property type="match status" value="2"/>
</dbReference>
<evidence type="ECO:0000313" key="1">
    <source>
        <dbReference type="EMBL" id="GHP01541.1"/>
    </source>
</evidence>